<evidence type="ECO:0000313" key="1">
    <source>
        <dbReference type="EMBL" id="MBB5272128.1"/>
    </source>
</evidence>
<dbReference type="Gene3D" id="3.40.50.12780">
    <property type="entry name" value="N-terminal domain of ligase-like"/>
    <property type="match status" value="1"/>
</dbReference>
<dbReference type="EMBL" id="JACHGB010000004">
    <property type="protein sequence ID" value="MBB5272128.1"/>
    <property type="molecule type" value="Genomic_DNA"/>
</dbReference>
<dbReference type="SUPFAM" id="SSF56801">
    <property type="entry name" value="Acetyl-CoA synthetase-like"/>
    <property type="match status" value="1"/>
</dbReference>
<dbReference type="GO" id="GO:0016874">
    <property type="term" value="F:ligase activity"/>
    <property type="evidence" value="ECO:0007669"/>
    <property type="project" value="UniProtKB-KW"/>
</dbReference>
<keyword evidence="1" id="KW-0436">Ligase</keyword>
<dbReference type="AlphaFoldDB" id="A0A7W8M8U0"/>
<reference evidence="1 2" key="1">
    <citation type="submission" date="2020-08" db="EMBL/GenBank/DDBJ databases">
        <title>Genomic Encyclopedia of Type Strains, Phase IV (KMG-IV): sequencing the most valuable type-strain genomes for metagenomic binning, comparative biology and taxonomic classification.</title>
        <authorList>
            <person name="Goeker M."/>
        </authorList>
    </citation>
    <scope>NUCLEOTIDE SEQUENCE [LARGE SCALE GENOMIC DNA]</scope>
    <source>
        <strain evidence="1 2">DSM 29781</strain>
    </source>
</reference>
<organism evidence="1 2">
    <name type="scientific">Quisquiliibacterium transsilvanicum</name>
    <dbReference type="NCBI Taxonomy" id="1549638"/>
    <lineage>
        <taxon>Bacteria</taxon>
        <taxon>Pseudomonadati</taxon>
        <taxon>Pseudomonadota</taxon>
        <taxon>Betaproteobacteria</taxon>
        <taxon>Burkholderiales</taxon>
        <taxon>Burkholderiaceae</taxon>
        <taxon>Quisquiliibacterium</taxon>
    </lineage>
</organism>
<dbReference type="InterPro" id="IPR053158">
    <property type="entry name" value="CapK_Type1_Caps_Biosynth"/>
</dbReference>
<dbReference type="Proteomes" id="UP000532440">
    <property type="component" value="Unassembled WGS sequence"/>
</dbReference>
<protein>
    <submittedName>
        <fullName evidence="1">Phenylacetate-coenzyme A ligase PaaK-like adenylate-forming protein</fullName>
    </submittedName>
</protein>
<name>A0A7W8M8U0_9BURK</name>
<keyword evidence="2" id="KW-1185">Reference proteome</keyword>
<dbReference type="PANTHER" id="PTHR36932:SF1">
    <property type="entry name" value="CAPSULAR POLYSACCHARIDE BIOSYNTHESIS PROTEIN"/>
    <property type="match status" value="1"/>
</dbReference>
<accession>A0A7W8M8U0</accession>
<dbReference type="RefSeq" id="WP_183967248.1">
    <property type="nucleotide sequence ID" value="NZ_BAABEW010000002.1"/>
</dbReference>
<dbReference type="InterPro" id="IPR042099">
    <property type="entry name" value="ANL_N_sf"/>
</dbReference>
<evidence type="ECO:0000313" key="2">
    <source>
        <dbReference type="Proteomes" id="UP000532440"/>
    </source>
</evidence>
<dbReference type="PANTHER" id="PTHR36932">
    <property type="entry name" value="CAPSULAR POLYSACCHARIDE BIOSYNTHESIS PROTEIN"/>
    <property type="match status" value="1"/>
</dbReference>
<proteinExistence type="predicted"/>
<gene>
    <name evidence="1" type="ORF">HNQ70_002142</name>
</gene>
<sequence>MPAIFDPFGAMATFTDWWRWSARLQQTWLTSSQNPHAIERLQAVRLRALVSGARRRSPYYRERLAGLAEDEFRLERFPVQDKAGLMARFDDWVTDPALRFEDIRRFVADPGRIGEPYLGRYAVWTSSGSTGTPGIYVQDPDALAVYDALLSARFPSAAGSPSPFATLAGGGRFAMLAALEGHFAGVVSWERLRRRYPWMAAATRSFSVLSPLPELVSELQSWQPTVVAAYPTTLLLLAEERRAGRLALAPQVLWSGGETLSDGERAEISEAFGCPVINGYGASECMQIAHDCGHGFLHLNSDWVVLEPVDERGQAVPPGIASQTVLLTNLANHVQPLIRYDLGDSVTMLGHACACGSPFPALRVSGRRDDILALETQDGRLVRLAPLAVATVIEEGGGVRRFQLIQTGPAALAVRFETPPGDARPDALGRIVTALRAYFARQGLDRIDILEDPAPPLADPVSGKLREVLAMRPPDRRSGTDT</sequence>
<comment type="caution">
    <text evidence="1">The sequence shown here is derived from an EMBL/GenBank/DDBJ whole genome shotgun (WGS) entry which is preliminary data.</text>
</comment>